<dbReference type="Gene3D" id="3.40.50.2300">
    <property type="match status" value="2"/>
</dbReference>
<protein>
    <submittedName>
        <fullName evidence="1">ABC transporter, solute-binding protein</fullName>
    </submittedName>
</protein>
<dbReference type="EMBL" id="CP061800">
    <property type="protein sequence ID" value="QTA89126.1"/>
    <property type="molecule type" value="Genomic_DNA"/>
</dbReference>
<evidence type="ECO:0000313" key="1">
    <source>
        <dbReference type="EMBL" id="QTA89126.1"/>
    </source>
</evidence>
<dbReference type="PANTHER" id="PTHR35271">
    <property type="entry name" value="ABC TRANSPORTER, SUBSTRATE-BINDING LIPOPROTEIN-RELATED"/>
    <property type="match status" value="1"/>
</dbReference>
<reference evidence="1" key="1">
    <citation type="journal article" date="2021" name="Microb. Physiol.">
        <title>Proteogenomic Insights into the Physiology of Marine, Sulfate-Reducing, Filamentous Desulfonema limicola and Desulfonema magnum.</title>
        <authorList>
            <person name="Schnaars V."/>
            <person name="Wohlbrand L."/>
            <person name="Scheve S."/>
            <person name="Hinrichs C."/>
            <person name="Reinhardt R."/>
            <person name="Rabus R."/>
        </authorList>
    </citation>
    <scope>NUCLEOTIDE SEQUENCE</scope>
    <source>
        <strain evidence="1">4be13</strain>
    </source>
</reference>
<evidence type="ECO:0000313" key="2">
    <source>
        <dbReference type="Proteomes" id="UP000663722"/>
    </source>
</evidence>
<dbReference type="InterPro" id="IPR007487">
    <property type="entry name" value="ABC_transpt-TYRBP-like"/>
</dbReference>
<dbReference type="RefSeq" id="WP_207677897.1">
    <property type="nucleotide sequence ID" value="NZ_CP061800.1"/>
</dbReference>
<gene>
    <name evidence="1" type="ORF">dnm_051740</name>
</gene>
<accession>A0A975GPL1</accession>
<sequence length="117" mass="13003">MPKTTPVVFSIVSFPAKVGFIKSFEHSGNNLVGTSNFVESRHFIRLLTAILPQTKTAAIFRRKNEPNSAIQKNQLARLLTEKGICFIDLPGESAEELSSKAIQYADRTDIFIGMSMK</sequence>
<name>A0A975GPL1_9BACT</name>
<dbReference type="PANTHER" id="PTHR35271:SF1">
    <property type="entry name" value="ABC TRANSPORTER, SUBSTRATE-BINDING LIPOPROTEIN"/>
    <property type="match status" value="1"/>
</dbReference>
<organism evidence="1 2">
    <name type="scientific">Desulfonema magnum</name>
    <dbReference type="NCBI Taxonomy" id="45655"/>
    <lineage>
        <taxon>Bacteria</taxon>
        <taxon>Pseudomonadati</taxon>
        <taxon>Thermodesulfobacteriota</taxon>
        <taxon>Desulfobacteria</taxon>
        <taxon>Desulfobacterales</taxon>
        <taxon>Desulfococcaceae</taxon>
        <taxon>Desulfonema</taxon>
    </lineage>
</organism>
<dbReference type="KEGG" id="dmm:dnm_051740"/>
<dbReference type="AlphaFoldDB" id="A0A975GPL1"/>
<keyword evidence="2" id="KW-1185">Reference proteome</keyword>
<dbReference type="Pfam" id="PF04392">
    <property type="entry name" value="ABC_sub_bind"/>
    <property type="match status" value="1"/>
</dbReference>
<proteinExistence type="predicted"/>
<dbReference type="Proteomes" id="UP000663722">
    <property type="component" value="Chromosome"/>
</dbReference>